<evidence type="ECO:0000313" key="3">
    <source>
        <dbReference type="Proteomes" id="UP000186817"/>
    </source>
</evidence>
<dbReference type="AlphaFoldDB" id="A0A1Q9CSM7"/>
<evidence type="ECO:0000313" key="2">
    <source>
        <dbReference type="EMBL" id="OLP85929.1"/>
    </source>
</evidence>
<evidence type="ECO:0000256" key="1">
    <source>
        <dbReference type="SAM" id="MobiDB-lite"/>
    </source>
</evidence>
<dbReference type="Proteomes" id="UP000186817">
    <property type="component" value="Unassembled WGS sequence"/>
</dbReference>
<keyword evidence="3" id="KW-1185">Reference proteome</keyword>
<feature type="region of interest" description="Disordered" evidence="1">
    <location>
        <begin position="1"/>
        <end position="31"/>
    </location>
</feature>
<organism evidence="2 3">
    <name type="scientific">Symbiodinium microadriaticum</name>
    <name type="common">Dinoflagellate</name>
    <name type="synonym">Zooxanthella microadriatica</name>
    <dbReference type="NCBI Taxonomy" id="2951"/>
    <lineage>
        <taxon>Eukaryota</taxon>
        <taxon>Sar</taxon>
        <taxon>Alveolata</taxon>
        <taxon>Dinophyceae</taxon>
        <taxon>Suessiales</taxon>
        <taxon>Symbiodiniaceae</taxon>
        <taxon>Symbiodinium</taxon>
    </lineage>
</organism>
<comment type="caution">
    <text evidence="2">The sequence shown here is derived from an EMBL/GenBank/DDBJ whole genome shotgun (WGS) entry which is preliminary data.</text>
</comment>
<proteinExistence type="predicted"/>
<reference evidence="2 3" key="1">
    <citation type="submission" date="2016-02" db="EMBL/GenBank/DDBJ databases">
        <title>Genome analysis of coral dinoflagellate symbionts highlights evolutionary adaptations to a symbiotic lifestyle.</title>
        <authorList>
            <person name="Aranda M."/>
            <person name="Li Y."/>
            <person name="Liew Y.J."/>
            <person name="Baumgarten S."/>
            <person name="Simakov O."/>
            <person name="Wilson M."/>
            <person name="Piel J."/>
            <person name="Ashoor H."/>
            <person name="Bougouffa S."/>
            <person name="Bajic V.B."/>
            <person name="Ryu T."/>
            <person name="Ravasi T."/>
            <person name="Bayer T."/>
            <person name="Micklem G."/>
            <person name="Kim H."/>
            <person name="Bhak J."/>
            <person name="Lajeunesse T.C."/>
            <person name="Voolstra C.R."/>
        </authorList>
    </citation>
    <scope>NUCLEOTIDE SEQUENCE [LARGE SCALE GENOMIC DNA]</scope>
    <source>
        <strain evidence="2 3">CCMP2467</strain>
    </source>
</reference>
<name>A0A1Q9CSM7_SYMMI</name>
<accession>A0A1Q9CSM7</accession>
<protein>
    <submittedName>
        <fullName evidence="2">Uncharacterized protein</fullName>
    </submittedName>
</protein>
<gene>
    <name evidence="2" type="ORF">AK812_SmicGene33030</name>
</gene>
<sequence length="342" mass="37224">MALASGSSLRRPSPASRTPRRSEPRLGDWPGVHVAHGDENWTLGLQWPEHRPNDACPGALAGFLRFAASGLMFRLSLACPFGGDGPLPEGHPPLDGRRLSTYPGLEDVNLWFQNTNGEASNFGDMAVKRWTCDVDGLLAGIYASPGWPLAKAMCDNNMSVSTVNGARMQDCALDAVYNQTLMTPTAILIFKFRSSTVDQLKNILHLWRTDKTGQSSHAPQMMSSLVLEKDWGSGGQIISKTVPCSQIPEKFKYQNLGDCEQMGDSGVLLVWSSLWVLQVPYFITLLGGLCSITKDNCPGLCSITKDNCPGFGDFVFTAHGGGRRPPLRRLLVGDLKTRASIN</sequence>
<dbReference type="EMBL" id="LSRX01000948">
    <property type="protein sequence ID" value="OLP85929.1"/>
    <property type="molecule type" value="Genomic_DNA"/>
</dbReference>
<feature type="compositionally biased region" description="Low complexity" evidence="1">
    <location>
        <begin position="1"/>
        <end position="17"/>
    </location>
</feature>
<dbReference type="OrthoDB" id="413568at2759"/>